<name>A0ABV4TW87_9GAMM</name>
<evidence type="ECO:0000313" key="24">
    <source>
        <dbReference type="EMBL" id="MFA9460800.1"/>
    </source>
</evidence>
<dbReference type="InterPro" id="IPR004101">
    <property type="entry name" value="Mur_ligase_C"/>
</dbReference>
<evidence type="ECO:0000256" key="3">
    <source>
        <dbReference type="ARBA" id="ARBA00005150"/>
    </source>
</evidence>
<evidence type="ECO:0000256" key="15">
    <source>
        <dbReference type="ARBA" id="ARBA00030592"/>
    </source>
</evidence>
<keyword evidence="8 21" id="KW-0436">Ligase</keyword>
<evidence type="ECO:0000256" key="6">
    <source>
        <dbReference type="ARBA" id="ARBA00013025"/>
    </source>
</evidence>
<comment type="caution">
    <text evidence="24">The sequence shown here is derived from an EMBL/GenBank/DDBJ whole genome shotgun (WGS) entry which is preliminary data.</text>
</comment>
<comment type="function">
    <text evidence="1">Functions in two distinct reactions of the de novo folate biosynthetic pathway. Catalyzes the addition of a glutamate residue to dihydropteroate (7,8-dihydropteroate or H2Pte) to form dihydrofolate (7,8-dihydrofolate monoglutamate or H2Pte-Glu). Also catalyzes successive additions of L-glutamate to tetrahydrofolate or 10-formyltetrahydrofolate or 5,10-methylenetetrahydrofolate, leading to folylpolyglutamate derivatives.</text>
</comment>
<keyword evidence="25" id="KW-1185">Reference proteome</keyword>
<comment type="catalytic activity">
    <reaction evidence="19">
        <text>(6R)-5,10-methylenetetrahydrofolyl-(gamma-L-Glu)(n) + L-glutamate + ATP = (6R)-5,10-methylenetetrahydrofolyl-(gamma-L-Glu)(n+1) + ADP + phosphate + H(+)</text>
        <dbReference type="Rhea" id="RHEA:51912"/>
        <dbReference type="Rhea" id="RHEA-COMP:13257"/>
        <dbReference type="Rhea" id="RHEA-COMP:13258"/>
        <dbReference type="ChEBI" id="CHEBI:15378"/>
        <dbReference type="ChEBI" id="CHEBI:29985"/>
        <dbReference type="ChEBI" id="CHEBI:30616"/>
        <dbReference type="ChEBI" id="CHEBI:43474"/>
        <dbReference type="ChEBI" id="CHEBI:136572"/>
        <dbReference type="ChEBI" id="CHEBI:456216"/>
        <dbReference type="EC" id="6.3.2.17"/>
    </reaction>
</comment>
<organism evidence="24 25">
    <name type="scientific">Thiohalorhabdus methylotrophus</name>
    <dbReference type="NCBI Taxonomy" id="3242694"/>
    <lineage>
        <taxon>Bacteria</taxon>
        <taxon>Pseudomonadati</taxon>
        <taxon>Pseudomonadota</taxon>
        <taxon>Gammaproteobacteria</taxon>
        <taxon>Thiohalorhabdales</taxon>
        <taxon>Thiohalorhabdaceae</taxon>
        <taxon>Thiohalorhabdus</taxon>
    </lineage>
</organism>
<keyword evidence="13" id="KW-0289">Folate biosynthesis</keyword>
<evidence type="ECO:0000256" key="19">
    <source>
        <dbReference type="ARBA" id="ARBA00049035"/>
    </source>
</evidence>
<dbReference type="NCBIfam" id="TIGR01499">
    <property type="entry name" value="folC"/>
    <property type="match status" value="1"/>
</dbReference>
<keyword evidence="12" id="KW-0460">Magnesium</keyword>
<evidence type="ECO:0000256" key="13">
    <source>
        <dbReference type="ARBA" id="ARBA00022909"/>
    </source>
</evidence>
<proteinExistence type="inferred from homology"/>
<dbReference type="EC" id="6.3.2.12" evidence="5"/>
<dbReference type="InterPro" id="IPR036615">
    <property type="entry name" value="Mur_ligase_C_dom_sf"/>
</dbReference>
<dbReference type="EMBL" id="JBGUAW010000005">
    <property type="protein sequence ID" value="MFA9460800.1"/>
    <property type="molecule type" value="Genomic_DNA"/>
</dbReference>
<dbReference type="EC" id="6.3.2.17" evidence="6"/>
<evidence type="ECO:0000256" key="17">
    <source>
        <dbReference type="ARBA" id="ARBA00047493"/>
    </source>
</evidence>
<evidence type="ECO:0000256" key="8">
    <source>
        <dbReference type="ARBA" id="ARBA00022598"/>
    </source>
</evidence>
<evidence type="ECO:0000256" key="5">
    <source>
        <dbReference type="ARBA" id="ARBA00013023"/>
    </source>
</evidence>
<dbReference type="Pfam" id="PF02875">
    <property type="entry name" value="Mur_ligase_C"/>
    <property type="match status" value="1"/>
</dbReference>
<comment type="pathway">
    <text evidence="3">Cofactor biosynthesis; tetrahydrofolylpolyglutamate biosynthesis.</text>
</comment>
<dbReference type="InterPro" id="IPR036565">
    <property type="entry name" value="Mur-like_cat_sf"/>
</dbReference>
<evidence type="ECO:0000256" key="10">
    <source>
        <dbReference type="ARBA" id="ARBA00022741"/>
    </source>
</evidence>
<evidence type="ECO:0000256" key="12">
    <source>
        <dbReference type="ARBA" id="ARBA00022842"/>
    </source>
</evidence>
<evidence type="ECO:0000256" key="11">
    <source>
        <dbReference type="ARBA" id="ARBA00022840"/>
    </source>
</evidence>
<dbReference type="Proteomes" id="UP001575181">
    <property type="component" value="Unassembled WGS sequence"/>
</dbReference>
<comment type="similarity">
    <text evidence="4 21">Belongs to the folylpolyglutamate synthase family.</text>
</comment>
<evidence type="ECO:0000256" key="2">
    <source>
        <dbReference type="ARBA" id="ARBA00004799"/>
    </source>
</evidence>
<dbReference type="PANTHER" id="PTHR11136">
    <property type="entry name" value="FOLYLPOLYGLUTAMATE SYNTHASE-RELATED"/>
    <property type="match status" value="1"/>
</dbReference>
<keyword evidence="10 21" id="KW-0547">Nucleotide-binding</keyword>
<reference evidence="24 25" key="1">
    <citation type="submission" date="2024-08" db="EMBL/GenBank/DDBJ databases">
        <title>Whole-genome sequencing of halo(alkali)philic microorganisms from hypersaline lakes.</title>
        <authorList>
            <person name="Sorokin D.Y."/>
            <person name="Merkel A.Y."/>
            <person name="Messina E."/>
            <person name="Yakimov M."/>
        </authorList>
    </citation>
    <scope>NUCLEOTIDE SEQUENCE [LARGE SCALE GENOMIC DNA]</scope>
    <source>
        <strain evidence="24 25">Cl-TMA</strain>
    </source>
</reference>
<evidence type="ECO:0000256" key="18">
    <source>
        <dbReference type="ARBA" id="ARBA00047808"/>
    </source>
</evidence>
<protein>
    <recommendedName>
        <fullName evidence="7">Dihydrofolate synthase/folylpolyglutamate synthase</fullName>
        <ecNumber evidence="5">6.3.2.12</ecNumber>
        <ecNumber evidence="6">6.3.2.17</ecNumber>
    </recommendedName>
    <alternativeName>
        <fullName evidence="16">Folylpoly-gamma-glutamate synthetase-dihydrofolate synthetase</fullName>
    </alternativeName>
    <alternativeName>
        <fullName evidence="14">Folylpolyglutamate synthetase</fullName>
    </alternativeName>
    <alternativeName>
        <fullName evidence="15">Tetrahydrofolylpolyglutamate synthase</fullName>
    </alternativeName>
</protein>
<dbReference type="GO" id="GO:0016874">
    <property type="term" value="F:ligase activity"/>
    <property type="evidence" value="ECO:0007669"/>
    <property type="project" value="UniProtKB-KW"/>
</dbReference>
<gene>
    <name evidence="24" type="ORF">ACERLL_08175</name>
</gene>
<feature type="domain" description="Mur ligase C-terminal" evidence="23">
    <location>
        <begin position="286"/>
        <end position="407"/>
    </location>
</feature>
<comment type="pathway">
    <text evidence="2">Cofactor biosynthesis; tetrahydrofolate biosynthesis; 7,8-dihydrofolate from 2-amino-4-hydroxy-6-hydroxymethyl-7,8-dihydropteridine diphosphate and 4-aminobenzoate: step 2/2.</text>
</comment>
<dbReference type="PIRSF" id="PIRSF001563">
    <property type="entry name" value="Folylpolyglu_synth"/>
    <property type="match status" value="1"/>
</dbReference>
<accession>A0ABV4TW87</accession>
<evidence type="ECO:0000256" key="1">
    <source>
        <dbReference type="ARBA" id="ARBA00002714"/>
    </source>
</evidence>
<evidence type="ECO:0000256" key="7">
    <source>
        <dbReference type="ARBA" id="ARBA00019357"/>
    </source>
</evidence>
<evidence type="ECO:0000313" key="25">
    <source>
        <dbReference type="Proteomes" id="UP001575181"/>
    </source>
</evidence>
<dbReference type="Gene3D" id="3.90.190.20">
    <property type="entry name" value="Mur ligase, C-terminal domain"/>
    <property type="match status" value="1"/>
</dbReference>
<dbReference type="SUPFAM" id="SSF53244">
    <property type="entry name" value="MurD-like peptide ligases, peptide-binding domain"/>
    <property type="match status" value="1"/>
</dbReference>
<evidence type="ECO:0000256" key="16">
    <source>
        <dbReference type="ARBA" id="ARBA00032510"/>
    </source>
</evidence>
<evidence type="ECO:0000256" key="14">
    <source>
        <dbReference type="ARBA" id="ARBA00030048"/>
    </source>
</evidence>
<sequence length="436" mass="46766">MTESPELRAWLERVEARHPGDIALGLDRVGTVAARMGLRQAPMPIVLVGGTNGKGSVVSLLESALIASGHRVGAYTSPHLFRFNERIRKNGLPVSDEGLLPGFAEVEEARGDTPLTYFEFTTLVAMATFREEVDIAVLEVGLGGRLDAVNIWDPLLSVVTSVDLDHQAFLGEDREAIGAEKAGIFRPETPALCGDPQPPESLFRAPNGGLWVQDRDFRGTAAEDGWWSWSGCGQTLGPLPQPRLAGDYQIRNAATAIAAGLLLPEPFRLREEHWRVALARVALPGRGQCLPGAVPIWLDVAHNPAAAREFAALLSASPPEGRTLAVYGSMQDKDVGAVAAAMAGVVDRWYPCGVPVPRGMSGAELAETLPVSGPSRQGPFPEPADALDAARQDARPERDRIVIFGSFLMVAAALEALDVTSVHEEREPHLEEGSLR</sequence>
<dbReference type="PANTHER" id="PTHR11136:SF0">
    <property type="entry name" value="DIHYDROFOLATE SYNTHETASE-RELATED"/>
    <property type="match status" value="1"/>
</dbReference>
<evidence type="ECO:0000256" key="4">
    <source>
        <dbReference type="ARBA" id="ARBA00008276"/>
    </source>
</evidence>
<dbReference type="RefSeq" id="WP_373655587.1">
    <property type="nucleotide sequence ID" value="NZ_JBGUAW010000005.1"/>
</dbReference>
<comment type="catalytic activity">
    <reaction evidence="18">
        <text>10-formyltetrahydrofolyl-(gamma-L-Glu)(n) + L-glutamate + ATP = 10-formyltetrahydrofolyl-(gamma-L-Glu)(n+1) + ADP + phosphate + H(+)</text>
        <dbReference type="Rhea" id="RHEA:51904"/>
        <dbReference type="Rhea" id="RHEA-COMP:13088"/>
        <dbReference type="Rhea" id="RHEA-COMP:14300"/>
        <dbReference type="ChEBI" id="CHEBI:15378"/>
        <dbReference type="ChEBI" id="CHEBI:29985"/>
        <dbReference type="ChEBI" id="CHEBI:30616"/>
        <dbReference type="ChEBI" id="CHEBI:43474"/>
        <dbReference type="ChEBI" id="CHEBI:134413"/>
        <dbReference type="ChEBI" id="CHEBI:456216"/>
        <dbReference type="EC" id="6.3.2.17"/>
    </reaction>
</comment>
<dbReference type="SUPFAM" id="SSF53623">
    <property type="entry name" value="MurD-like peptide ligases, catalytic domain"/>
    <property type="match status" value="1"/>
</dbReference>
<evidence type="ECO:0000256" key="22">
    <source>
        <dbReference type="SAM" id="MobiDB-lite"/>
    </source>
</evidence>
<feature type="region of interest" description="Disordered" evidence="22">
    <location>
        <begin position="369"/>
        <end position="392"/>
    </location>
</feature>
<keyword evidence="9" id="KW-0479">Metal-binding</keyword>
<evidence type="ECO:0000256" key="20">
    <source>
        <dbReference type="ARBA" id="ARBA00049161"/>
    </source>
</evidence>
<dbReference type="Gene3D" id="3.40.1190.10">
    <property type="entry name" value="Mur-like, catalytic domain"/>
    <property type="match status" value="1"/>
</dbReference>
<evidence type="ECO:0000256" key="9">
    <source>
        <dbReference type="ARBA" id="ARBA00022723"/>
    </source>
</evidence>
<comment type="catalytic activity">
    <reaction evidence="17">
        <text>(6S)-5,6,7,8-tetrahydrofolyl-(gamma-L-Glu)(n) + L-glutamate + ATP = (6S)-5,6,7,8-tetrahydrofolyl-(gamma-L-Glu)(n+1) + ADP + phosphate + H(+)</text>
        <dbReference type="Rhea" id="RHEA:10580"/>
        <dbReference type="Rhea" id="RHEA-COMP:14738"/>
        <dbReference type="Rhea" id="RHEA-COMP:14740"/>
        <dbReference type="ChEBI" id="CHEBI:15378"/>
        <dbReference type="ChEBI" id="CHEBI:29985"/>
        <dbReference type="ChEBI" id="CHEBI:30616"/>
        <dbReference type="ChEBI" id="CHEBI:43474"/>
        <dbReference type="ChEBI" id="CHEBI:141005"/>
        <dbReference type="ChEBI" id="CHEBI:456216"/>
        <dbReference type="EC" id="6.3.2.17"/>
    </reaction>
</comment>
<dbReference type="InterPro" id="IPR001645">
    <property type="entry name" value="Folylpolyglutamate_synth"/>
</dbReference>
<keyword evidence="11 21" id="KW-0067">ATP-binding</keyword>
<evidence type="ECO:0000259" key="23">
    <source>
        <dbReference type="Pfam" id="PF02875"/>
    </source>
</evidence>
<evidence type="ECO:0000256" key="21">
    <source>
        <dbReference type="PIRNR" id="PIRNR001563"/>
    </source>
</evidence>
<comment type="catalytic activity">
    <reaction evidence="20">
        <text>7,8-dihydropteroate + L-glutamate + ATP = 7,8-dihydrofolate + ADP + phosphate + H(+)</text>
        <dbReference type="Rhea" id="RHEA:23584"/>
        <dbReference type="ChEBI" id="CHEBI:15378"/>
        <dbReference type="ChEBI" id="CHEBI:17839"/>
        <dbReference type="ChEBI" id="CHEBI:29985"/>
        <dbReference type="ChEBI" id="CHEBI:30616"/>
        <dbReference type="ChEBI" id="CHEBI:43474"/>
        <dbReference type="ChEBI" id="CHEBI:57451"/>
        <dbReference type="ChEBI" id="CHEBI:456216"/>
        <dbReference type="EC" id="6.3.2.12"/>
    </reaction>
</comment>